<evidence type="ECO:0000256" key="1">
    <source>
        <dbReference type="SAM" id="Coils"/>
    </source>
</evidence>
<comment type="caution">
    <text evidence="3">The sequence shown here is derived from an EMBL/GenBank/DDBJ whole genome shotgun (WGS) entry which is preliminary data.</text>
</comment>
<protein>
    <recommendedName>
        <fullName evidence="5">DUF3347 domain-containing protein</fullName>
    </recommendedName>
</protein>
<keyword evidence="1" id="KW-0175">Coiled coil</keyword>
<dbReference type="Pfam" id="PF20531">
    <property type="entry name" value="DUF6746"/>
    <property type="match status" value="1"/>
</dbReference>
<keyword evidence="2" id="KW-0732">Signal</keyword>
<accession>A0ABT6V0W1</accession>
<reference evidence="3 4" key="1">
    <citation type="submission" date="2023-04" db="EMBL/GenBank/DDBJ databases">
        <title>Halomonas strains isolated from rhizosphere soil.</title>
        <authorList>
            <person name="Xu L."/>
            <person name="Sun J.-Q."/>
        </authorList>
    </citation>
    <scope>NUCLEOTIDE SEQUENCE [LARGE SCALE GENOMIC DNA]</scope>
    <source>
        <strain evidence="3 4">LR5S20</strain>
    </source>
</reference>
<feature type="signal peptide" evidence="2">
    <location>
        <begin position="1"/>
        <end position="20"/>
    </location>
</feature>
<dbReference type="InterPro" id="IPR046634">
    <property type="entry name" value="DUF6746"/>
</dbReference>
<dbReference type="Proteomes" id="UP001225957">
    <property type="component" value="Unassembled WGS sequence"/>
</dbReference>
<dbReference type="RefSeq" id="WP_282735081.1">
    <property type="nucleotide sequence ID" value="NZ_JASCQP010000023.1"/>
</dbReference>
<evidence type="ECO:0000313" key="3">
    <source>
        <dbReference type="EMBL" id="MDI5891123.1"/>
    </source>
</evidence>
<feature type="chain" id="PRO_5045250823" description="DUF3347 domain-containing protein" evidence="2">
    <location>
        <begin position="21"/>
        <end position="123"/>
    </location>
</feature>
<name>A0ABT6V0W1_9GAMM</name>
<proteinExistence type="predicted"/>
<evidence type="ECO:0008006" key="5">
    <source>
        <dbReference type="Google" id="ProtNLM"/>
    </source>
</evidence>
<sequence length="123" mass="13652">MKHLLCAALCTGLLATPILAEEKPGTHFEGEPSDSLAEAVANFSKYNQELADLLAKDELTRREIGEIHILTYSLENALEKIEEDVEEMAEVLEEVHLGSETSNVERVRSNGEIYLESARTLIP</sequence>
<evidence type="ECO:0000256" key="2">
    <source>
        <dbReference type="SAM" id="SignalP"/>
    </source>
</evidence>
<organism evidence="3 4">
    <name type="scientific">Halomonas rhizosphaerae</name>
    <dbReference type="NCBI Taxonomy" id="3043296"/>
    <lineage>
        <taxon>Bacteria</taxon>
        <taxon>Pseudomonadati</taxon>
        <taxon>Pseudomonadota</taxon>
        <taxon>Gammaproteobacteria</taxon>
        <taxon>Oceanospirillales</taxon>
        <taxon>Halomonadaceae</taxon>
        <taxon>Halomonas</taxon>
    </lineage>
</organism>
<feature type="coiled-coil region" evidence="1">
    <location>
        <begin position="36"/>
        <end position="94"/>
    </location>
</feature>
<gene>
    <name evidence="3" type="ORF">QLQ83_08455</name>
</gene>
<evidence type="ECO:0000313" key="4">
    <source>
        <dbReference type="Proteomes" id="UP001225957"/>
    </source>
</evidence>
<dbReference type="EMBL" id="JASCQP010000023">
    <property type="protein sequence ID" value="MDI5891123.1"/>
    <property type="molecule type" value="Genomic_DNA"/>
</dbReference>
<keyword evidence="4" id="KW-1185">Reference proteome</keyword>